<evidence type="ECO:0000313" key="2">
    <source>
        <dbReference type="EMBL" id="CAK9135244.1"/>
    </source>
</evidence>
<dbReference type="PANTHER" id="PTHR47493">
    <property type="entry name" value="OS08G0520200 PROTEIN"/>
    <property type="match status" value="1"/>
</dbReference>
<gene>
    <name evidence="2" type="ORF">ILEXP_LOCUS2178</name>
</gene>
<keyword evidence="3" id="KW-1185">Reference proteome</keyword>
<name>A0ABC8QRA6_9AQUA</name>
<evidence type="ECO:0000313" key="3">
    <source>
        <dbReference type="Proteomes" id="UP001642360"/>
    </source>
</evidence>
<proteinExistence type="predicted"/>
<dbReference type="PROSITE" id="PS51257">
    <property type="entry name" value="PROKAR_LIPOPROTEIN"/>
    <property type="match status" value="1"/>
</dbReference>
<accession>A0ABC8QRA6</accession>
<dbReference type="Gene3D" id="1.25.40.10">
    <property type="entry name" value="Tetratricopeptide repeat domain"/>
    <property type="match status" value="3"/>
</dbReference>
<protein>
    <recommendedName>
        <fullName evidence="4">Pentatricopeptide repeat-containing protein</fullName>
    </recommendedName>
</protein>
<dbReference type="EMBL" id="CAUOFW020000695">
    <property type="protein sequence ID" value="CAK9135244.1"/>
    <property type="molecule type" value="Genomic_DNA"/>
</dbReference>
<evidence type="ECO:0000256" key="1">
    <source>
        <dbReference type="ARBA" id="ARBA00022737"/>
    </source>
</evidence>
<dbReference type="PANTHER" id="PTHR47493:SF1">
    <property type="entry name" value="OS08G0520200 PROTEIN"/>
    <property type="match status" value="1"/>
</dbReference>
<dbReference type="InterPro" id="IPR011990">
    <property type="entry name" value="TPR-like_helical_dom_sf"/>
</dbReference>
<dbReference type="Pfam" id="PF01535">
    <property type="entry name" value="PPR"/>
    <property type="match status" value="2"/>
</dbReference>
<evidence type="ECO:0008006" key="4">
    <source>
        <dbReference type="Google" id="ProtNLM"/>
    </source>
</evidence>
<dbReference type="AlphaFoldDB" id="A0ABC8QRA6"/>
<organism evidence="2 3">
    <name type="scientific">Ilex paraguariensis</name>
    <name type="common">yerba mate</name>
    <dbReference type="NCBI Taxonomy" id="185542"/>
    <lineage>
        <taxon>Eukaryota</taxon>
        <taxon>Viridiplantae</taxon>
        <taxon>Streptophyta</taxon>
        <taxon>Embryophyta</taxon>
        <taxon>Tracheophyta</taxon>
        <taxon>Spermatophyta</taxon>
        <taxon>Magnoliopsida</taxon>
        <taxon>eudicotyledons</taxon>
        <taxon>Gunneridae</taxon>
        <taxon>Pentapetalae</taxon>
        <taxon>asterids</taxon>
        <taxon>campanulids</taxon>
        <taxon>Aquifoliales</taxon>
        <taxon>Aquifoliaceae</taxon>
        <taxon>Ilex</taxon>
    </lineage>
</organism>
<comment type="caution">
    <text evidence="2">The sequence shown here is derived from an EMBL/GenBank/DDBJ whole genome shotgun (WGS) entry which is preliminary data.</text>
</comment>
<reference evidence="2 3" key="1">
    <citation type="submission" date="2024-02" db="EMBL/GenBank/DDBJ databases">
        <authorList>
            <person name="Vignale AGUSTIN F."/>
            <person name="Sosa J E."/>
            <person name="Modenutti C."/>
        </authorList>
    </citation>
    <scope>NUCLEOTIDE SEQUENCE [LARGE SCALE GENOMIC DNA]</scope>
</reference>
<dbReference type="NCBIfam" id="TIGR00756">
    <property type="entry name" value="PPR"/>
    <property type="match status" value="1"/>
</dbReference>
<sequence>MHRCHSLSLSSSSSSASCLPVCFFSLRVRDAHLLRLHWNFKPKSMLMHCNYERSLDRHDNYRDCASLLRALSRKNLPYVASKLLFKMKSEGLQPDNSTLSALMVWYANNGLFPQAQAIWEEIINSSSVPSIEIISELIDAYGRIGCFNEVTRILHQVSLTDSSILLEIYALAISCFGKRGQLGMMENTLKEMVSKGFPVNSDVGNAFIIYYSSFGSLTEMEVAYGRLKRSRILIEKEGIRAMSFAYIKARKFYNLGQFVRDVGLGRRNVGNLLWNLLLLSYAANFKMKSLQREFLAMVESGFQPNLTTFNIRALAFSRMSLFWDLHVSLEHMKHEAVFPDLVTYGCIVDAYLDRRLGRNLDFALSKMDTNDQAVTSTDPFVFEALGKGDFHLSSEALLEFNRQKKWTYKELIATYLKKKYRSNQIFWNY</sequence>
<keyword evidence="1" id="KW-0677">Repeat</keyword>
<dbReference type="Proteomes" id="UP001642360">
    <property type="component" value="Unassembled WGS sequence"/>
</dbReference>
<dbReference type="InterPro" id="IPR002885">
    <property type="entry name" value="PPR_rpt"/>
</dbReference>